<sequence>MQREFQNPPRPGQTPFQPRPGVTSVPYQSQGQTPFHLRPGLTPTSYQLPPSYQQPISYQQPAWYQPPTSYQPPALSQPPTSYQLPNAYQPPTSYQPQGQSVQGRGLVAGNGAASAIPVTVDSLRRAERVTQSQTSVEKWLSDREASERRNVASSHGHGTQTVKPQTAKLQTPQKRKASMEGNRDGNVLDEDVLPIRKNTYQPYQVRDEISQLVSPLRRGFGAIVIDLTSDNEGDQGEEVQTPTKRAKTSHATAKKGQKIAQKKQSPKSKTKQPAESEGEAVANSLPQDYFFKRLTPDIRDRIYRHLLVSPKPIAVSGLWTELVRSNARRNRRLPTRHIGRVIREQEDDTSSVIDARILSVCKQAAEEGSRVLYSENIFLYKMRDPQSLPSQDPNMGGMVSRSGRNASPKNTNSSSRGAINFAKYGHLFRHMAVELESNRTGEEYERLLACALESLVDTDAYRKSYGLRCTPSWFPTINMFLQTLTITISPVWEEPEVEDDLWFDPMDLADEADTSKHLSVVKFFSTGHRVMKALRHINVRFIRVNLHVPEGPWDESDDGEVHSVSTDEENTRHLETTIDMRYHPAHVARNPDDMSKRLWQNDPLMPLKYKEMAAAAEQGFKELRKRIEVACISPNEAISRGWWEDHATAEQLRRERQARIDAYFDGNRIYGDDDKESPDTDSDMESDFEGEDTHIPVMVTFRRDPVTGTLGAHRTQLPL</sequence>
<evidence type="ECO:0000313" key="2">
    <source>
        <dbReference type="EMBL" id="KAK1760850.1"/>
    </source>
</evidence>
<comment type="caution">
    <text evidence="2">The sequence shown here is derived from an EMBL/GenBank/DDBJ whole genome shotgun (WGS) entry which is preliminary data.</text>
</comment>
<feature type="region of interest" description="Disordered" evidence="1">
    <location>
        <begin position="232"/>
        <end position="281"/>
    </location>
</feature>
<feature type="compositionally biased region" description="Polar residues" evidence="1">
    <location>
        <begin position="402"/>
        <end position="416"/>
    </location>
</feature>
<feature type="compositionally biased region" description="Basic and acidic residues" evidence="1">
    <location>
        <begin position="139"/>
        <end position="150"/>
    </location>
</feature>
<evidence type="ECO:0000313" key="3">
    <source>
        <dbReference type="Proteomes" id="UP001239445"/>
    </source>
</evidence>
<feature type="region of interest" description="Disordered" evidence="1">
    <location>
        <begin position="1"/>
        <end position="82"/>
    </location>
</feature>
<organism evidence="2 3">
    <name type="scientific">Echria macrotheca</name>
    <dbReference type="NCBI Taxonomy" id="438768"/>
    <lineage>
        <taxon>Eukaryota</taxon>
        <taxon>Fungi</taxon>
        <taxon>Dikarya</taxon>
        <taxon>Ascomycota</taxon>
        <taxon>Pezizomycotina</taxon>
        <taxon>Sordariomycetes</taxon>
        <taxon>Sordariomycetidae</taxon>
        <taxon>Sordariales</taxon>
        <taxon>Schizotheciaceae</taxon>
        <taxon>Echria</taxon>
    </lineage>
</organism>
<protein>
    <submittedName>
        <fullName evidence="2">Uncharacterized protein</fullName>
    </submittedName>
</protein>
<feature type="region of interest" description="Disordered" evidence="1">
    <location>
        <begin position="388"/>
        <end position="416"/>
    </location>
</feature>
<dbReference type="EMBL" id="MU839827">
    <property type="protein sequence ID" value="KAK1760850.1"/>
    <property type="molecule type" value="Genomic_DNA"/>
</dbReference>
<evidence type="ECO:0000256" key="1">
    <source>
        <dbReference type="SAM" id="MobiDB-lite"/>
    </source>
</evidence>
<gene>
    <name evidence="2" type="ORF">QBC47DRAFT_428237</name>
</gene>
<feature type="compositionally biased region" description="Acidic residues" evidence="1">
    <location>
        <begin position="673"/>
        <end position="690"/>
    </location>
</feature>
<dbReference type="AlphaFoldDB" id="A0AAJ0BM77"/>
<accession>A0AAJ0BM77</accession>
<feature type="compositionally biased region" description="Low complexity" evidence="1">
    <location>
        <begin position="43"/>
        <end position="61"/>
    </location>
</feature>
<dbReference type="Proteomes" id="UP001239445">
    <property type="component" value="Unassembled WGS sequence"/>
</dbReference>
<keyword evidence="3" id="KW-1185">Reference proteome</keyword>
<feature type="compositionally biased region" description="Basic residues" evidence="1">
    <location>
        <begin position="244"/>
        <end position="270"/>
    </location>
</feature>
<feature type="region of interest" description="Disordered" evidence="1">
    <location>
        <begin position="134"/>
        <end position="186"/>
    </location>
</feature>
<proteinExistence type="predicted"/>
<name>A0AAJ0BM77_9PEZI</name>
<feature type="region of interest" description="Disordered" evidence="1">
    <location>
        <begin position="667"/>
        <end position="693"/>
    </location>
</feature>
<reference evidence="2" key="1">
    <citation type="submission" date="2023-06" db="EMBL/GenBank/DDBJ databases">
        <title>Genome-scale phylogeny and comparative genomics of the fungal order Sordariales.</title>
        <authorList>
            <consortium name="Lawrence Berkeley National Laboratory"/>
            <person name="Hensen N."/>
            <person name="Bonometti L."/>
            <person name="Westerberg I."/>
            <person name="Brannstrom I.O."/>
            <person name="Guillou S."/>
            <person name="Cros-Aarteil S."/>
            <person name="Calhoun S."/>
            <person name="Haridas S."/>
            <person name="Kuo A."/>
            <person name="Mondo S."/>
            <person name="Pangilinan J."/>
            <person name="Riley R."/>
            <person name="Labutti K."/>
            <person name="Andreopoulos B."/>
            <person name="Lipzen A."/>
            <person name="Chen C."/>
            <person name="Yanf M."/>
            <person name="Daum C."/>
            <person name="Ng V."/>
            <person name="Clum A."/>
            <person name="Steindorff A."/>
            <person name="Ohm R."/>
            <person name="Martin F."/>
            <person name="Silar P."/>
            <person name="Natvig D."/>
            <person name="Lalanne C."/>
            <person name="Gautier V."/>
            <person name="Ament-Velasquez S.L."/>
            <person name="Kruys A."/>
            <person name="Hutchinson M.I."/>
            <person name="Powell A.J."/>
            <person name="Barry K."/>
            <person name="Miller A.N."/>
            <person name="Grigoriev I.V."/>
            <person name="Debuchy R."/>
            <person name="Gladieux P."/>
            <person name="Thoren M.H."/>
            <person name="Johannesson H."/>
        </authorList>
    </citation>
    <scope>NUCLEOTIDE SEQUENCE</scope>
    <source>
        <strain evidence="2">PSN4</strain>
    </source>
</reference>
<feature type="compositionally biased region" description="Polar residues" evidence="1">
    <location>
        <begin position="151"/>
        <end position="172"/>
    </location>
</feature>